<evidence type="ECO:0000259" key="1">
    <source>
        <dbReference type="PROSITE" id="PS51154"/>
    </source>
</evidence>
<proteinExistence type="predicted"/>
<accession>A0A0A8B9Q4</accession>
<dbReference type="PANTHER" id="PTHR11106:SF27">
    <property type="entry name" value="MACRO DOMAIN-CONTAINING PROTEIN"/>
    <property type="match status" value="1"/>
</dbReference>
<dbReference type="SUPFAM" id="SSF52949">
    <property type="entry name" value="Macro domain-like"/>
    <property type="match status" value="1"/>
</dbReference>
<dbReference type="Pfam" id="PF01661">
    <property type="entry name" value="Macro"/>
    <property type="match status" value="1"/>
</dbReference>
<dbReference type="AlphaFoldDB" id="A0A0A8B9Q4"/>
<feature type="domain" description="Macro" evidence="1">
    <location>
        <begin position="73"/>
        <end position="263"/>
    </location>
</feature>
<dbReference type="KEGG" id="cbac:JI75_03580"/>
<protein>
    <recommendedName>
        <fullName evidence="1">Macro domain-containing protein</fullName>
    </recommendedName>
</protein>
<dbReference type="CDD" id="cd02908">
    <property type="entry name" value="Macro_OAADPr_deacetylase"/>
    <property type="match status" value="1"/>
</dbReference>
<dbReference type="OrthoDB" id="6194521at2"/>
<dbReference type="PANTHER" id="PTHR11106">
    <property type="entry name" value="GANGLIOSIDE INDUCED DIFFERENTIATION ASSOCIATED PROTEIN 2-RELATED"/>
    <property type="match status" value="1"/>
</dbReference>
<gene>
    <name evidence="2" type="ORF">JI75_03580</name>
</gene>
<dbReference type="HOGENOM" id="CLU_046550_2_1_11"/>
<reference evidence="2 3" key="2">
    <citation type="journal article" date="2015" name="Genome Announc.">
        <title>Complete Genome Sequence of Coriobacteriaceae Strain 68-1-3, a Novel Mucus-Degrading Isolate from the Swine Intestinal Tract.</title>
        <authorList>
            <person name="Looft T."/>
            <person name="Bayles D.O."/>
            <person name="Alt D.P."/>
            <person name="Stanton T.B."/>
        </authorList>
    </citation>
    <scope>NUCLEOTIDE SEQUENCE [LARGE SCALE GENOMIC DNA]</scope>
    <source>
        <strain evidence="2 3">68-1-3</strain>
    </source>
</reference>
<reference evidence="3" key="1">
    <citation type="submission" date="2014-08" db="EMBL/GenBank/DDBJ databases">
        <title>Coriobacteriaceae sp. complete genome.</title>
        <authorList>
            <person name="Looft T."/>
            <person name="Bayles D.O."/>
            <person name="Stanton T.B."/>
        </authorList>
    </citation>
    <scope>NUCLEOTIDE SEQUENCE [LARGE SCALE GENOMIC DNA]</scope>
    <source>
        <strain evidence="3">68-1-3</strain>
    </source>
</reference>
<dbReference type="NCBIfam" id="NF003163">
    <property type="entry name" value="PRK04143.1"/>
    <property type="match status" value="1"/>
</dbReference>
<dbReference type="InterPro" id="IPR002589">
    <property type="entry name" value="Macro_dom"/>
</dbReference>
<dbReference type="STRING" id="1531429.JI75_03580"/>
<evidence type="ECO:0000313" key="3">
    <source>
        <dbReference type="Proteomes" id="UP000031121"/>
    </source>
</evidence>
<dbReference type="InterPro" id="IPR043472">
    <property type="entry name" value="Macro_dom-like"/>
</dbReference>
<dbReference type="PROSITE" id="PS51154">
    <property type="entry name" value="MACRO"/>
    <property type="match status" value="1"/>
</dbReference>
<dbReference type="SMART" id="SM00506">
    <property type="entry name" value="A1pp"/>
    <property type="match status" value="1"/>
</dbReference>
<dbReference type="EMBL" id="CP009302">
    <property type="protein sequence ID" value="AJC11887.1"/>
    <property type="molecule type" value="Genomic_DNA"/>
</dbReference>
<name>A0A0A8B9Q4_9ACTN</name>
<evidence type="ECO:0000313" key="2">
    <source>
        <dbReference type="EMBL" id="AJC11887.1"/>
    </source>
</evidence>
<dbReference type="RefSeq" id="WP_039688789.1">
    <property type="nucleotide sequence ID" value="NZ_CP009302.1"/>
</dbReference>
<dbReference type="Gene3D" id="3.40.220.10">
    <property type="entry name" value="Leucine Aminopeptidase, subunit E, domain 1"/>
    <property type="match status" value="1"/>
</dbReference>
<sequence length="267" mass="29023">MEPGRKRHLLEELVKGLSAERGIAAPTAANEDGLWDAFRALVNTRPAWAADARWIEMQDELLTGMIAEAGISGVDSTEAVSDDGRVRLWRGDITTLDVDAIVNAANSRMLGCWVPGHHCIDNAIHTFAGVQLRAECARIMEEQGCDEPTGAAKITAAYNLPSRHVIHTVGPIADGRPNDAHRMQLASCYRSCLDLAAKYGLRSIGFCCISTGIFGFPQKEAARIAVDAVRGWLESHGGGMTVVFDVFSETDYAIYRRLLLGQQSVAR</sequence>
<organism evidence="2 3">
    <name type="scientific">Berryella intestinalis</name>
    <dbReference type="NCBI Taxonomy" id="1531429"/>
    <lineage>
        <taxon>Bacteria</taxon>
        <taxon>Bacillati</taxon>
        <taxon>Actinomycetota</taxon>
        <taxon>Coriobacteriia</taxon>
        <taxon>Eggerthellales</taxon>
        <taxon>Eggerthellaceae</taxon>
        <taxon>Berryella</taxon>
    </lineage>
</organism>
<dbReference type="Proteomes" id="UP000031121">
    <property type="component" value="Chromosome"/>
</dbReference>
<keyword evidence="3" id="KW-1185">Reference proteome</keyword>